<name>A0A7S1N3F3_9EUGL</name>
<feature type="compositionally biased region" description="Basic and acidic residues" evidence="1">
    <location>
        <begin position="369"/>
        <end position="382"/>
    </location>
</feature>
<feature type="region of interest" description="Disordered" evidence="1">
    <location>
        <begin position="262"/>
        <end position="285"/>
    </location>
</feature>
<evidence type="ECO:0000313" key="2">
    <source>
        <dbReference type="EMBL" id="CAD8994527.1"/>
    </source>
</evidence>
<organism evidence="2">
    <name type="scientific">Eutreptiella gymnastica</name>
    <dbReference type="NCBI Taxonomy" id="73025"/>
    <lineage>
        <taxon>Eukaryota</taxon>
        <taxon>Discoba</taxon>
        <taxon>Euglenozoa</taxon>
        <taxon>Euglenida</taxon>
        <taxon>Spirocuta</taxon>
        <taxon>Euglenophyceae</taxon>
        <taxon>Eutreptiales</taxon>
        <taxon>Eutreptiaceae</taxon>
        <taxon>Eutreptiella</taxon>
    </lineage>
</organism>
<gene>
    <name evidence="2" type="ORF">EGYM00392_LOCUS5582</name>
</gene>
<dbReference type="AlphaFoldDB" id="A0A7S1N3F3"/>
<feature type="compositionally biased region" description="Polar residues" evidence="1">
    <location>
        <begin position="392"/>
        <end position="401"/>
    </location>
</feature>
<sequence length="832" mass="92838">MPHPGDGPGGAGDIPDFFSAVQALKERGSIRFGPKKVQIEEAEWESEESEFIHKDASRLTYLQDPHAWGHGSKEFDPMEEVKEKARNHFLKYISNGLRLLRYPMPQTWDIFAAVQIMRHFLHGLAFTGPSMLKRVRWYLRQVRMVQRHWHLFQFIKWLKFAAILHFWKREEANRKDRLRRQIAEYKSDNPMKTLSNAGNGSPLMEYNTAIPDSIKRRVVEYLWDYRRKAFFRKMKMFLATTEGKKTVGKAANIFLNAFRKKERAPRSPEMSPSSSEKDPHSPVKNLSSPVVLRFDMFEFTEEDLRKTADLVVLQDFQGKLENLRQERLTVRRKSLGAAIIKVTTDPCTDRGPSPVPEAQAATRIYLKGPHLDKRRLPDEESRATTPMKRTKQPTPTSPKASSTRRHSLTLHHSANGIRRHFGPPRDPRPWSRFTNNAEPPEWLPPQILPADHSSSYESSSPNATASRSSPRSSVSPSREAQTPQARDPTPLLPVISGTRVLTTPDPAPTPWDGDSGAFKASAAMNRSQSTPLYTLKSKLPSNLLRSPTPDKVDRNADPVEDSVKVRMKELRASLETEPKMPIANGSSVPEQITMLDVHELEQWAGLYLQQQQQQQQPTSASPMTYMEHKSRQYKDLLQRFPSLNVGSVASGSSTASTPSHFAGAVDCLNRPTQGDGPSMMFASSRIRTPQERWPQAIKVAKVSMSQMGLPVDGRGLRRMSLSALPARLSTPPSIAARAAQIRRGSVKFGRSLDGPAPLIVTSPRGGTRIPATESPNGPKGPKGGLLPAGQGFGVGPPLSAACPNTSTNTAIIAQSESRVNGEQPQILCDRTT</sequence>
<proteinExistence type="predicted"/>
<accession>A0A7S1N3F3</accession>
<evidence type="ECO:0000256" key="1">
    <source>
        <dbReference type="SAM" id="MobiDB-lite"/>
    </source>
</evidence>
<feature type="region of interest" description="Disordered" evidence="1">
    <location>
        <begin position="754"/>
        <end position="799"/>
    </location>
</feature>
<feature type="region of interest" description="Disordered" evidence="1">
    <location>
        <begin position="363"/>
        <end position="516"/>
    </location>
</feature>
<dbReference type="EMBL" id="HBGA01014563">
    <property type="protein sequence ID" value="CAD8994527.1"/>
    <property type="molecule type" value="Transcribed_RNA"/>
</dbReference>
<feature type="compositionally biased region" description="Low complexity" evidence="1">
    <location>
        <begin position="458"/>
        <end position="480"/>
    </location>
</feature>
<reference evidence="2" key="1">
    <citation type="submission" date="2021-01" db="EMBL/GenBank/DDBJ databases">
        <authorList>
            <person name="Corre E."/>
            <person name="Pelletier E."/>
            <person name="Niang G."/>
            <person name="Scheremetjew M."/>
            <person name="Finn R."/>
            <person name="Kale V."/>
            <person name="Holt S."/>
            <person name="Cochrane G."/>
            <person name="Meng A."/>
            <person name="Brown T."/>
            <person name="Cohen L."/>
        </authorList>
    </citation>
    <scope>NUCLEOTIDE SEQUENCE</scope>
    <source>
        <strain evidence="2">NIES-381</strain>
    </source>
</reference>
<protein>
    <submittedName>
        <fullName evidence="2">Uncharacterized protein</fullName>
    </submittedName>
</protein>
<feature type="compositionally biased region" description="Low complexity" evidence="1">
    <location>
        <begin position="775"/>
        <end position="789"/>
    </location>
</feature>